<dbReference type="Proteomes" id="UP001264980">
    <property type="component" value="Unassembled WGS sequence"/>
</dbReference>
<dbReference type="InterPro" id="IPR015915">
    <property type="entry name" value="Kelch-typ_b-propeller"/>
</dbReference>
<dbReference type="RefSeq" id="WP_309992281.1">
    <property type="nucleotide sequence ID" value="NZ_JAVDTI010000008.1"/>
</dbReference>
<dbReference type="PANTHER" id="PTHR45632:SF24">
    <property type="entry name" value="GALACTOSE OXIDASE"/>
    <property type="match status" value="1"/>
</dbReference>
<dbReference type="Gene3D" id="2.120.10.80">
    <property type="entry name" value="Kelch-type beta propeller"/>
    <property type="match status" value="2"/>
</dbReference>
<evidence type="ECO:0000313" key="2">
    <source>
        <dbReference type="Proteomes" id="UP001264980"/>
    </source>
</evidence>
<accession>A0ABU1R720</accession>
<dbReference type="Pfam" id="PF24681">
    <property type="entry name" value="Kelch_KLHDC2_KLHL20_DRC7"/>
    <property type="match status" value="1"/>
</dbReference>
<dbReference type="SUPFAM" id="SSF117281">
    <property type="entry name" value="Kelch motif"/>
    <property type="match status" value="2"/>
</dbReference>
<comment type="caution">
    <text evidence="1">The sequence shown here is derived from an EMBL/GenBank/DDBJ whole genome shotgun (WGS) entry which is preliminary data.</text>
</comment>
<proteinExistence type="predicted"/>
<evidence type="ECO:0000313" key="1">
    <source>
        <dbReference type="EMBL" id="MDR6809201.1"/>
    </source>
</evidence>
<name>A0ABU1R720_9BACT</name>
<keyword evidence="2" id="KW-1185">Reference proteome</keyword>
<organism evidence="1 2">
    <name type="scientific">Dyadobacter fermentans</name>
    <dbReference type="NCBI Taxonomy" id="94254"/>
    <lineage>
        <taxon>Bacteria</taxon>
        <taxon>Pseudomonadati</taxon>
        <taxon>Bacteroidota</taxon>
        <taxon>Cytophagia</taxon>
        <taxon>Cytophagales</taxon>
        <taxon>Spirosomataceae</taxon>
        <taxon>Dyadobacter</taxon>
    </lineage>
</organism>
<reference evidence="1 2" key="1">
    <citation type="submission" date="2023-07" db="EMBL/GenBank/DDBJ databases">
        <title>Sorghum-associated microbial communities from plants grown in Nebraska, USA.</title>
        <authorList>
            <person name="Schachtman D."/>
        </authorList>
    </citation>
    <scope>NUCLEOTIDE SEQUENCE [LARGE SCALE GENOMIC DNA]</scope>
    <source>
        <strain evidence="1 2">BE57</strain>
    </source>
</reference>
<dbReference type="PANTHER" id="PTHR45632">
    <property type="entry name" value="LD33804P"/>
    <property type="match status" value="1"/>
</dbReference>
<sequence>MFNTLKKTSLALLVASTALVQMSCNKDDDEEKRGNWFRKDLPNFGGSIRTNAVSFVIGSVGYIGTGYTTETVARVKDFWAYNAERQTWSQITPFPGSGRNSATAFVLKGKAYVGGGFDGVTGAADGGYKKDYYEYDPATNKWAAIADFGGGTRQFATSFVVNDRAYVGLGYNGSNYYQDFYEYNPTTDKWAEMATFKGGKRSGAMSFTIGTKAYVGFGDSNSQTAYKDMYSFDPAGNGGAGNWTRVDFAADFDQDKFPARSYGATFVIDGKAYVVGGKGRSDVWEYDPGANSWIERAPFPTQRGFAGSFVVGKIGYLGTGSPSGSGVGSDDFWGFDPSQAINTDDDL</sequence>
<protein>
    <submittedName>
        <fullName evidence="1">N-acetylneuraminic acid mutarotase</fullName>
    </submittedName>
</protein>
<gene>
    <name evidence="1" type="ORF">J2W84_006266</name>
</gene>
<dbReference type="EMBL" id="JAVDTI010000008">
    <property type="protein sequence ID" value="MDR6809201.1"/>
    <property type="molecule type" value="Genomic_DNA"/>
</dbReference>